<sequence length="56" mass="6697">MKTERIYLRTEPEKKQYLQRAADQHFEGSLSALFDFMVERLDMHLDVEGEKEYGDT</sequence>
<geneLocation type="plasmid" evidence="1 2">
    <name>pPlas1</name>
</geneLocation>
<name>A0A7H0YH83_9BACL</name>
<gene>
    <name evidence="1" type="ORF">IAQ67_28405</name>
</gene>
<accession>A0A7H0YH83</accession>
<organism evidence="1 2">
    <name type="scientific">Paenibacillus peoriae</name>
    <dbReference type="NCBI Taxonomy" id="59893"/>
    <lineage>
        <taxon>Bacteria</taxon>
        <taxon>Bacillati</taxon>
        <taxon>Bacillota</taxon>
        <taxon>Bacilli</taxon>
        <taxon>Bacillales</taxon>
        <taxon>Paenibacillaceae</taxon>
        <taxon>Paenibacillus</taxon>
    </lineage>
</organism>
<reference evidence="1 2" key="1">
    <citation type="submission" date="2020-09" db="EMBL/GenBank/DDBJ databases">
        <title>Characterization of Paenibacillus peoriae strain ZF390 with broad-spectrum antimicrobial activity as a potential biocontrol agent.</title>
        <authorList>
            <person name="Li L."/>
            <person name="Zhao Y."/>
            <person name="Li B."/>
            <person name="Xie X."/>
        </authorList>
    </citation>
    <scope>NUCLEOTIDE SEQUENCE [LARGE SCALE GENOMIC DNA]</scope>
    <source>
        <strain evidence="1 2">ZF390</strain>
        <plasmid evidence="1 2">pPlas1</plasmid>
    </source>
</reference>
<keyword evidence="1" id="KW-0614">Plasmid</keyword>
<evidence type="ECO:0000313" key="2">
    <source>
        <dbReference type="Proteomes" id="UP000516384"/>
    </source>
</evidence>
<dbReference type="Proteomes" id="UP000516384">
    <property type="component" value="Plasmid pPlas1"/>
</dbReference>
<dbReference type="AlphaFoldDB" id="A0A7H0YH83"/>
<dbReference type="EMBL" id="CP061173">
    <property type="protein sequence ID" value="QNR70441.1"/>
    <property type="molecule type" value="Genomic_DNA"/>
</dbReference>
<evidence type="ECO:0000313" key="1">
    <source>
        <dbReference type="EMBL" id="QNR70441.1"/>
    </source>
</evidence>
<dbReference type="RefSeq" id="WP_190299748.1">
    <property type="nucleotide sequence ID" value="NZ_CP061173.1"/>
</dbReference>
<protein>
    <submittedName>
        <fullName evidence="1">Uncharacterized protein</fullName>
    </submittedName>
</protein>
<proteinExistence type="predicted"/>